<dbReference type="HOGENOM" id="CLU_1340216_0_0_1"/>
<reference evidence="2" key="3">
    <citation type="submission" date="2025-09" db="UniProtKB">
        <authorList>
            <consortium name="Ensembl"/>
        </authorList>
    </citation>
    <scope>IDENTIFICATION</scope>
</reference>
<feature type="region of interest" description="Disordered" evidence="1">
    <location>
        <begin position="144"/>
        <end position="174"/>
    </location>
</feature>
<dbReference type="Ensembl" id="ENSCSAVT00000003115.1">
    <property type="protein sequence ID" value="ENSCSAVP00000003069.1"/>
    <property type="gene ID" value="ENSCSAVG00000001821.1"/>
</dbReference>
<dbReference type="GeneTree" id="ENSGT00940000172651"/>
<evidence type="ECO:0000256" key="1">
    <source>
        <dbReference type="SAM" id="MobiDB-lite"/>
    </source>
</evidence>
<evidence type="ECO:0000313" key="3">
    <source>
        <dbReference type="Proteomes" id="UP000007875"/>
    </source>
</evidence>
<dbReference type="InParanoid" id="H2YCM1"/>
<reference evidence="2" key="2">
    <citation type="submission" date="2025-08" db="UniProtKB">
        <authorList>
            <consortium name="Ensembl"/>
        </authorList>
    </citation>
    <scope>IDENTIFICATION</scope>
</reference>
<feature type="compositionally biased region" description="Polar residues" evidence="1">
    <location>
        <begin position="164"/>
        <end position="174"/>
    </location>
</feature>
<sequence length="205" mass="21850">MHPDWTYQPKPKRRRMGQGTTWLYAVTESTRGGRISRCIKTFDHCNGTLVFPTPEPGGTDGSTSPQIGNVMTLPVPQVQPTHPMYVNASQAIPPGAMRLPSHLPQRGGLLSQGPNGAMYLNQSGQPVIIGGGGISQGQVHVVGGPPMHTQHSIPQEYATDPAQPRSTSAPSNSRLMMMGGYTVAPPVANLVATGMKKSWEMAGED</sequence>
<keyword evidence="3" id="KW-1185">Reference proteome</keyword>
<protein>
    <submittedName>
        <fullName evidence="2">Uncharacterized protein</fullName>
    </submittedName>
</protein>
<organism evidence="2 3">
    <name type="scientific">Ciona savignyi</name>
    <name type="common">Pacific transparent sea squirt</name>
    <dbReference type="NCBI Taxonomy" id="51511"/>
    <lineage>
        <taxon>Eukaryota</taxon>
        <taxon>Metazoa</taxon>
        <taxon>Chordata</taxon>
        <taxon>Tunicata</taxon>
        <taxon>Ascidiacea</taxon>
        <taxon>Phlebobranchia</taxon>
        <taxon>Cionidae</taxon>
        <taxon>Ciona</taxon>
    </lineage>
</organism>
<dbReference type="Proteomes" id="UP000007875">
    <property type="component" value="Unassembled WGS sequence"/>
</dbReference>
<accession>H2YCM1</accession>
<evidence type="ECO:0000313" key="2">
    <source>
        <dbReference type="Ensembl" id="ENSCSAVP00000003069.1"/>
    </source>
</evidence>
<dbReference type="AlphaFoldDB" id="H2YCM1"/>
<proteinExistence type="predicted"/>
<reference evidence="3" key="1">
    <citation type="submission" date="2003-08" db="EMBL/GenBank/DDBJ databases">
        <authorList>
            <person name="Birren B."/>
            <person name="Nusbaum C."/>
            <person name="Abebe A."/>
            <person name="Abouelleil A."/>
            <person name="Adekoya E."/>
            <person name="Ait-zahra M."/>
            <person name="Allen N."/>
            <person name="Allen T."/>
            <person name="An P."/>
            <person name="Anderson M."/>
            <person name="Anderson S."/>
            <person name="Arachchi H."/>
            <person name="Armbruster J."/>
            <person name="Bachantsang P."/>
            <person name="Baldwin J."/>
            <person name="Barry A."/>
            <person name="Bayul T."/>
            <person name="Blitshsteyn B."/>
            <person name="Bloom T."/>
            <person name="Blye J."/>
            <person name="Boguslavskiy L."/>
            <person name="Borowsky M."/>
            <person name="Boukhgalter B."/>
            <person name="Brunache A."/>
            <person name="Butler J."/>
            <person name="Calixte N."/>
            <person name="Calvo S."/>
            <person name="Camarata J."/>
            <person name="Campo K."/>
            <person name="Chang J."/>
            <person name="Cheshatsang Y."/>
            <person name="Citroen M."/>
            <person name="Collymore A."/>
            <person name="Considine T."/>
            <person name="Cook A."/>
            <person name="Cooke P."/>
            <person name="Corum B."/>
            <person name="Cuomo C."/>
            <person name="David R."/>
            <person name="Dawoe T."/>
            <person name="Degray S."/>
            <person name="Dodge S."/>
            <person name="Dooley K."/>
            <person name="Dorje P."/>
            <person name="Dorjee K."/>
            <person name="Dorris L."/>
            <person name="Duffey N."/>
            <person name="Dupes A."/>
            <person name="Elkins T."/>
            <person name="Engels R."/>
            <person name="Erickson J."/>
            <person name="Farina A."/>
            <person name="Faro S."/>
            <person name="Ferreira P."/>
            <person name="Fischer H."/>
            <person name="Fitzgerald M."/>
            <person name="Foley K."/>
            <person name="Gage D."/>
            <person name="Galagan J."/>
            <person name="Gearin G."/>
            <person name="Gnerre S."/>
            <person name="Gnirke A."/>
            <person name="Goyette A."/>
            <person name="Graham J."/>
            <person name="Grandbois E."/>
            <person name="Gyaltsen K."/>
            <person name="Hafez N."/>
            <person name="Hagopian D."/>
            <person name="Hagos B."/>
            <person name="Hall J."/>
            <person name="Hatcher B."/>
            <person name="Heller A."/>
            <person name="Higgins H."/>
            <person name="Honan T."/>
            <person name="Horn A."/>
            <person name="Houde N."/>
            <person name="Hughes L."/>
            <person name="Hulme W."/>
            <person name="Husby E."/>
            <person name="Iliev I."/>
            <person name="Jaffe D."/>
            <person name="Jones C."/>
            <person name="Kamal M."/>
            <person name="Kamat A."/>
            <person name="Kamvysselis M."/>
            <person name="Karlsson E."/>
            <person name="Kells C."/>
            <person name="Kieu A."/>
            <person name="Kisner P."/>
            <person name="Kodira C."/>
            <person name="Kulbokas E."/>
            <person name="Labutti K."/>
            <person name="Lama D."/>
            <person name="Landers T."/>
            <person name="Leger J."/>
            <person name="Levine S."/>
            <person name="Lewis D."/>
            <person name="Lewis T."/>
            <person name="Lindblad-toh K."/>
            <person name="Liu X."/>
            <person name="Lokyitsang T."/>
            <person name="Lokyitsang Y."/>
            <person name="Lucien O."/>
            <person name="Lui A."/>
            <person name="Ma L.J."/>
            <person name="Mabbitt R."/>
            <person name="Macdonald J."/>
            <person name="Maclean C."/>
            <person name="Major J."/>
            <person name="Manning J."/>
            <person name="Marabella R."/>
            <person name="Maru K."/>
            <person name="Matthews C."/>
            <person name="Mauceli E."/>
            <person name="Mccarthy M."/>
            <person name="Mcdonough S."/>
            <person name="Mcghee T."/>
            <person name="Meldrim J."/>
            <person name="Meneus L."/>
            <person name="Mesirov J."/>
            <person name="Mihalev A."/>
            <person name="Mihova T."/>
            <person name="Mikkelsen T."/>
            <person name="Mlenga V."/>
            <person name="Moru K."/>
            <person name="Mozes J."/>
            <person name="Mulrain L."/>
            <person name="Munson G."/>
            <person name="Naylor J."/>
            <person name="Newes C."/>
            <person name="Nguyen C."/>
            <person name="Nguyen N."/>
            <person name="Nguyen T."/>
            <person name="Nicol R."/>
            <person name="Nielsen C."/>
            <person name="Nizzari M."/>
            <person name="Norbu C."/>
            <person name="Norbu N."/>
            <person name="O'donnell P."/>
            <person name="Okoawo O."/>
            <person name="O'leary S."/>
            <person name="Omotosho B."/>
            <person name="O'neill K."/>
            <person name="Osman S."/>
            <person name="Parker S."/>
            <person name="Perrin D."/>
            <person name="Phunkhang P."/>
            <person name="Piqani B."/>
            <person name="Purcell S."/>
            <person name="Rachupka T."/>
            <person name="Ramasamy U."/>
            <person name="Rameau R."/>
            <person name="Ray V."/>
            <person name="Raymond C."/>
            <person name="Retta R."/>
            <person name="Richardson S."/>
            <person name="Rise C."/>
            <person name="Rodriguez J."/>
            <person name="Rogers J."/>
            <person name="Rogov P."/>
            <person name="Rutman M."/>
            <person name="Schupbach R."/>
            <person name="Seaman C."/>
            <person name="Settipalli S."/>
            <person name="Sharpe T."/>
            <person name="Sheridan J."/>
            <person name="Sherpa N."/>
            <person name="Shi J."/>
            <person name="Smirnov S."/>
            <person name="Smith C."/>
            <person name="Sougnez C."/>
            <person name="Spencer B."/>
            <person name="Stalker J."/>
            <person name="Stange-thomann N."/>
            <person name="Stavropoulos S."/>
            <person name="Stetson K."/>
            <person name="Stone C."/>
            <person name="Stone S."/>
            <person name="Stubbs M."/>
            <person name="Talamas J."/>
            <person name="Tchuinga P."/>
            <person name="Tenzing P."/>
            <person name="Tesfaye S."/>
            <person name="Theodore J."/>
            <person name="Thoulutsang Y."/>
            <person name="Topham K."/>
            <person name="Towey S."/>
            <person name="Tsamla T."/>
            <person name="Tsomo N."/>
            <person name="Vallee D."/>
            <person name="Vassiliev H."/>
            <person name="Venkataraman V."/>
            <person name="Vinson J."/>
            <person name="Vo A."/>
            <person name="Wade C."/>
            <person name="Wang S."/>
            <person name="Wangchuk T."/>
            <person name="Wangdi T."/>
            <person name="Whittaker C."/>
            <person name="Wilkinson J."/>
            <person name="Wu Y."/>
            <person name="Wyman D."/>
            <person name="Yadav S."/>
            <person name="Yang S."/>
            <person name="Yang X."/>
            <person name="Yeager S."/>
            <person name="Yee E."/>
            <person name="Young G."/>
            <person name="Zainoun J."/>
            <person name="Zembeck L."/>
            <person name="Zimmer A."/>
            <person name="Zody M."/>
            <person name="Lander E."/>
        </authorList>
    </citation>
    <scope>NUCLEOTIDE SEQUENCE [LARGE SCALE GENOMIC DNA]</scope>
</reference>
<name>H2YCM1_CIOSA</name>